<dbReference type="GO" id="GO:0030674">
    <property type="term" value="F:protein-macromolecule adaptor activity"/>
    <property type="evidence" value="ECO:0007669"/>
    <property type="project" value="TreeGrafter"/>
</dbReference>
<dbReference type="PANTHER" id="PTHR22852">
    <property type="entry name" value="LETHAL 2 DENTICLELESS PROTEIN RETINOIC ACID-REGULATED NUCLEAR MATRIX-ASSOCIATED PROTEIN"/>
    <property type="match status" value="1"/>
</dbReference>
<dbReference type="InterPro" id="IPR036322">
    <property type="entry name" value="WD40_repeat_dom_sf"/>
</dbReference>
<dbReference type="SUPFAM" id="SSF50978">
    <property type="entry name" value="WD40 repeat-like"/>
    <property type="match status" value="1"/>
</dbReference>
<dbReference type="EMBL" id="AYKW01000001">
    <property type="protein sequence ID" value="PIL36834.1"/>
    <property type="molecule type" value="Genomic_DNA"/>
</dbReference>
<feature type="region of interest" description="Disordered" evidence="7">
    <location>
        <begin position="342"/>
        <end position="361"/>
    </location>
</feature>
<gene>
    <name evidence="8" type="ORF">GSI_00524</name>
</gene>
<feature type="repeat" description="WD" evidence="6">
    <location>
        <begin position="230"/>
        <end position="271"/>
    </location>
</feature>
<dbReference type="STRING" id="1077348.A0A2G8SSV2"/>
<dbReference type="Proteomes" id="UP000230002">
    <property type="component" value="Unassembled WGS sequence"/>
</dbReference>
<keyword evidence="3" id="KW-0677">Repeat</keyword>
<keyword evidence="9" id="KW-1185">Reference proteome</keyword>
<evidence type="ECO:0000256" key="6">
    <source>
        <dbReference type="PROSITE-ProRule" id="PRU00221"/>
    </source>
</evidence>
<dbReference type="InterPro" id="IPR015943">
    <property type="entry name" value="WD40/YVTN_repeat-like_dom_sf"/>
</dbReference>
<comment type="similarity">
    <text evidence="5">Belongs to the WD repeat cdt2 family.</text>
</comment>
<keyword evidence="4" id="KW-0833">Ubl conjugation pathway</keyword>
<comment type="caution">
    <text evidence="8">The sequence shown here is derived from an EMBL/GenBank/DDBJ whole genome shotgun (WGS) entry which is preliminary data.</text>
</comment>
<dbReference type="PROSITE" id="PS50294">
    <property type="entry name" value="WD_REPEATS_REGION"/>
    <property type="match status" value="1"/>
</dbReference>
<evidence type="ECO:0000313" key="9">
    <source>
        <dbReference type="Proteomes" id="UP000230002"/>
    </source>
</evidence>
<feature type="repeat" description="WD" evidence="6">
    <location>
        <begin position="277"/>
        <end position="320"/>
    </location>
</feature>
<evidence type="ECO:0000256" key="3">
    <source>
        <dbReference type="ARBA" id="ARBA00022737"/>
    </source>
</evidence>
<accession>A0A2G8SSV2</accession>
<evidence type="ECO:0000256" key="1">
    <source>
        <dbReference type="ARBA" id="ARBA00004906"/>
    </source>
</evidence>
<dbReference type="AlphaFoldDB" id="A0A2G8SSV2"/>
<feature type="compositionally biased region" description="Acidic residues" evidence="7">
    <location>
        <begin position="102"/>
        <end position="118"/>
    </location>
</feature>
<keyword evidence="2 6" id="KW-0853">WD repeat</keyword>
<dbReference type="SMART" id="SM00320">
    <property type="entry name" value="WD40"/>
    <property type="match status" value="5"/>
</dbReference>
<dbReference type="Gene3D" id="2.130.10.10">
    <property type="entry name" value="YVTN repeat-like/Quinoprotein amine dehydrogenase"/>
    <property type="match status" value="2"/>
</dbReference>
<evidence type="ECO:0000256" key="2">
    <source>
        <dbReference type="ARBA" id="ARBA00022574"/>
    </source>
</evidence>
<dbReference type="GO" id="GO:0005634">
    <property type="term" value="C:nucleus"/>
    <property type="evidence" value="ECO:0007669"/>
    <property type="project" value="TreeGrafter"/>
</dbReference>
<evidence type="ECO:0000256" key="4">
    <source>
        <dbReference type="ARBA" id="ARBA00022786"/>
    </source>
</evidence>
<proteinExistence type="inferred from homology"/>
<dbReference type="GO" id="GO:0043161">
    <property type="term" value="P:proteasome-mediated ubiquitin-dependent protein catabolic process"/>
    <property type="evidence" value="ECO:0007669"/>
    <property type="project" value="TreeGrafter"/>
</dbReference>
<dbReference type="PROSITE" id="PS00678">
    <property type="entry name" value="WD_REPEATS_1"/>
    <property type="match status" value="1"/>
</dbReference>
<name>A0A2G8SSV2_9APHY</name>
<reference evidence="8 9" key="1">
    <citation type="journal article" date="2015" name="Sci. Rep.">
        <title>Chromosome-level genome map provides insights into diverse defense mechanisms in the medicinal fungus Ganoderma sinense.</title>
        <authorList>
            <person name="Zhu Y."/>
            <person name="Xu J."/>
            <person name="Sun C."/>
            <person name="Zhou S."/>
            <person name="Xu H."/>
            <person name="Nelson D.R."/>
            <person name="Qian J."/>
            <person name="Song J."/>
            <person name="Luo H."/>
            <person name="Xiang L."/>
            <person name="Li Y."/>
            <person name="Xu Z."/>
            <person name="Ji A."/>
            <person name="Wang L."/>
            <person name="Lu S."/>
            <person name="Hayward A."/>
            <person name="Sun W."/>
            <person name="Li X."/>
            <person name="Schwartz D.C."/>
            <person name="Wang Y."/>
            <person name="Chen S."/>
        </authorList>
    </citation>
    <scope>NUCLEOTIDE SEQUENCE [LARGE SCALE GENOMIC DNA]</scope>
    <source>
        <strain evidence="8 9">ZZ0214-1</strain>
    </source>
</reference>
<protein>
    <submittedName>
        <fullName evidence="8">Uncharacterized protein</fullName>
    </submittedName>
</protein>
<evidence type="ECO:0000256" key="5">
    <source>
        <dbReference type="ARBA" id="ARBA00038344"/>
    </source>
</evidence>
<organism evidence="8 9">
    <name type="scientific">Ganoderma sinense ZZ0214-1</name>
    <dbReference type="NCBI Taxonomy" id="1077348"/>
    <lineage>
        <taxon>Eukaryota</taxon>
        <taxon>Fungi</taxon>
        <taxon>Dikarya</taxon>
        <taxon>Basidiomycota</taxon>
        <taxon>Agaricomycotina</taxon>
        <taxon>Agaricomycetes</taxon>
        <taxon>Polyporales</taxon>
        <taxon>Polyporaceae</taxon>
        <taxon>Ganoderma</taxon>
    </lineage>
</organism>
<sequence>MSDVDDVTCTALAWLQSQFLLLSGPFFDRPCSLSSIHTTMSRRVRDQNLHDLTNVYRRERATTALPTPPSEHKRVRQLEFDLRDKKRLKFDTPVEVGHDMDVDSDSSTEDEDENEDEDAPLRPKTTCQYSVYELRNQIMLAGPSRMANPYTVSTTPILQSFLSSHKADFFKCHSIDESTFITIPYACAYSHVAKRGGTPHLAVATEQGTVHVLNTSKRRDWDPEPPRLTFQPHANGIFDLKWSPSDTLLASTSGDKSVRVSSLASSARTDDRTLHILRGHESTVKCLAWDPSSDGNILCAGARDGSICLWDLRVGEARQGGLDEGWEPGDRTPVMTIAKAHETATKGPKPKGRGRKLTPANPSRGITSLVYADAHPYGVISSSAFDGILHLWDLRQPTTTKRKKPRATKTRHVPLYTSSCDPTTYGSTRRARGITTLVEGNGPTGGLLYALGIDSRVHTYSALDLEALSGHVLPAVDAQDAYAHTHARMQTNSFYIKLAASPCGRWLASGNAADGRAYLFDIASKASAARAREVSAGQCDWEGGVELRGQTGEVGAMDWAEGMLAMCADDGTVRVWRPDIEVARRCEDEPEEMKWEWSWASNA</sequence>
<dbReference type="InterPro" id="IPR001680">
    <property type="entry name" value="WD40_rpt"/>
</dbReference>
<dbReference type="OrthoDB" id="2096344at2759"/>
<dbReference type="InterPro" id="IPR019775">
    <property type="entry name" value="WD40_repeat_CS"/>
</dbReference>
<feature type="region of interest" description="Disordered" evidence="7">
    <location>
        <begin position="94"/>
        <end position="123"/>
    </location>
</feature>
<dbReference type="PANTHER" id="PTHR22852:SF0">
    <property type="entry name" value="DENTICLELESS PROTEIN HOMOLOG"/>
    <property type="match status" value="1"/>
</dbReference>
<dbReference type="InterPro" id="IPR051865">
    <property type="entry name" value="WD-repeat_CDT2_adapter"/>
</dbReference>
<feature type="repeat" description="WD" evidence="6">
    <location>
        <begin position="547"/>
        <end position="576"/>
    </location>
</feature>
<evidence type="ECO:0000256" key="7">
    <source>
        <dbReference type="SAM" id="MobiDB-lite"/>
    </source>
</evidence>
<dbReference type="PROSITE" id="PS50082">
    <property type="entry name" value="WD_REPEATS_2"/>
    <property type="match status" value="3"/>
</dbReference>
<evidence type="ECO:0000313" key="8">
    <source>
        <dbReference type="EMBL" id="PIL36834.1"/>
    </source>
</evidence>
<comment type="pathway">
    <text evidence="1">Protein modification; protein ubiquitination.</text>
</comment>
<dbReference type="Pfam" id="PF00400">
    <property type="entry name" value="WD40"/>
    <property type="match status" value="3"/>
</dbReference>